<feature type="transmembrane region" description="Helical" evidence="9">
    <location>
        <begin position="128"/>
        <end position="147"/>
    </location>
</feature>
<dbReference type="InterPro" id="IPR003557">
    <property type="entry name" value="Cyt_c_biogenesis_CcmC"/>
</dbReference>
<feature type="transmembrane region" description="Helical" evidence="9">
    <location>
        <begin position="159"/>
        <end position="182"/>
    </location>
</feature>
<comment type="function">
    <text evidence="1 9">Required for the export of heme to the periplasm for the biogenesis of c-type cytochromes.</text>
</comment>
<evidence type="ECO:0000256" key="6">
    <source>
        <dbReference type="ARBA" id="ARBA00022748"/>
    </source>
</evidence>
<proteinExistence type="inferred from homology"/>
<evidence type="ECO:0000256" key="9">
    <source>
        <dbReference type="RuleBase" id="RU364092"/>
    </source>
</evidence>
<feature type="domain" description="Cytochrome c assembly protein" evidence="10">
    <location>
        <begin position="7"/>
        <end position="185"/>
    </location>
</feature>
<dbReference type="GO" id="GO:0015232">
    <property type="term" value="F:heme transmembrane transporter activity"/>
    <property type="evidence" value="ECO:0007669"/>
    <property type="project" value="InterPro"/>
</dbReference>
<accession>A0A520LNL3</accession>
<gene>
    <name evidence="9" type="primary">ccmC</name>
    <name evidence="11" type="ORF">EVB02_00865</name>
</gene>
<keyword evidence="6 9" id="KW-0201">Cytochrome c-type biogenesis</keyword>
<feature type="transmembrane region" description="Helical" evidence="9">
    <location>
        <begin position="202"/>
        <end position="225"/>
    </location>
</feature>
<keyword evidence="8 9" id="KW-0472">Membrane</keyword>
<organism evidence="11 12">
    <name type="scientific">SAR92 clade bacterium</name>
    <dbReference type="NCBI Taxonomy" id="2315479"/>
    <lineage>
        <taxon>Bacteria</taxon>
        <taxon>Pseudomonadati</taxon>
        <taxon>Pseudomonadota</taxon>
        <taxon>Gammaproteobacteria</taxon>
        <taxon>Cellvibrionales</taxon>
        <taxon>Porticoccaceae</taxon>
        <taxon>SAR92 clade</taxon>
    </lineage>
</organism>
<keyword evidence="7 9" id="KW-1133">Transmembrane helix</keyword>
<dbReference type="AlphaFoldDB" id="A0A520LNL3"/>
<dbReference type="InterPro" id="IPR045062">
    <property type="entry name" value="Cyt_c_biogenesis_CcsA/CcmC"/>
</dbReference>
<keyword evidence="5 9" id="KW-0812">Transmembrane</keyword>
<evidence type="ECO:0000313" key="11">
    <source>
        <dbReference type="EMBL" id="RZO08172.1"/>
    </source>
</evidence>
<dbReference type="EMBL" id="SHBO01000006">
    <property type="protein sequence ID" value="RZO08172.1"/>
    <property type="molecule type" value="Genomic_DNA"/>
</dbReference>
<reference evidence="11 12" key="1">
    <citation type="submission" date="2019-02" db="EMBL/GenBank/DDBJ databases">
        <title>Prokaryotic population dynamics and viral predation in marine succession experiment using metagenomics: the confinement effect.</title>
        <authorList>
            <person name="Haro-Moreno J.M."/>
            <person name="Rodriguez-Valera F."/>
            <person name="Lopez-Perez M."/>
        </authorList>
    </citation>
    <scope>NUCLEOTIDE SEQUENCE [LARGE SCALE GENOMIC DNA]</scope>
    <source>
        <strain evidence="11">MED-G169</strain>
    </source>
</reference>
<dbReference type="GO" id="GO:0005886">
    <property type="term" value="C:plasma membrane"/>
    <property type="evidence" value="ECO:0007669"/>
    <property type="project" value="UniProtKB-SubCell"/>
</dbReference>
<dbReference type="GO" id="GO:0020037">
    <property type="term" value="F:heme binding"/>
    <property type="evidence" value="ECO:0007669"/>
    <property type="project" value="InterPro"/>
</dbReference>
<feature type="transmembrane region" description="Helical" evidence="9">
    <location>
        <begin position="65"/>
        <end position="85"/>
    </location>
</feature>
<evidence type="ECO:0000313" key="12">
    <source>
        <dbReference type="Proteomes" id="UP000318148"/>
    </source>
</evidence>
<dbReference type="Pfam" id="PF01578">
    <property type="entry name" value="Cytochrom_C_asm"/>
    <property type="match status" value="1"/>
</dbReference>
<comment type="subcellular location">
    <subcellularLocation>
        <location evidence="9">Cell inner membrane</location>
    </subcellularLocation>
    <subcellularLocation>
        <location evidence="2">Membrane</location>
        <topology evidence="2">Multi-pass membrane protein</topology>
    </subcellularLocation>
</comment>
<comment type="similarity">
    <text evidence="3 9">Belongs to the CcmC/CycZ/HelC family.</text>
</comment>
<evidence type="ECO:0000256" key="3">
    <source>
        <dbReference type="ARBA" id="ARBA00005840"/>
    </source>
</evidence>
<keyword evidence="9" id="KW-1003">Cell membrane</keyword>
<evidence type="ECO:0000256" key="2">
    <source>
        <dbReference type="ARBA" id="ARBA00004141"/>
    </source>
</evidence>
<evidence type="ECO:0000256" key="5">
    <source>
        <dbReference type="ARBA" id="ARBA00022692"/>
    </source>
</evidence>
<dbReference type="GO" id="GO:0017004">
    <property type="term" value="P:cytochrome complex assembly"/>
    <property type="evidence" value="ECO:0007669"/>
    <property type="project" value="UniProtKB-KW"/>
</dbReference>
<sequence length="246" mass="27856">MNWNWFHKFASPKWFYQISERILPGLCVVTFSLLFVGLIWGIGFAPADAKQGNSFRIIYLHVPSSFLALAGYFLMAIAGAIGLIWRIKLSFWVMKCAAPIGGILTLLALVTGGLWGKPTWGSFWVWDARATSMLILLFLYIGVYLLGRSFQNSDSGDKASAFLSIIGTVNIPIIYKSVDWWFTLHQPATINFTSAPSMHPDMFYPLLIMIIAFYLVYGLALTLSLRVEILSRERKTKWVRKLISQQ</sequence>
<dbReference type="PANTHER" id="PTHR30071:SF1">
    <property type="entry name" value="CYTOCHROME B_B6 PROTEIN-RELATED"/>
    <property type="match status" value="1"/>
</dbReference>
<evidence type="ECO:0000256" key="1">
    <source>
        <dbReference type="ARBA" id="ARBA00002442"/>
    </source>
</evidence>
<feature type="transmembrane region" description="Helical" evidence="9">
    <location>
        <begin position="21"/>
        <end position="45"/>
    </location>
</feature>
<keyword evidence="9" id="KW-0997">Cell inner membrane</keyword>
<dbReference type="InterPro" id="IPR002541">
    <property type="entry name" value="Cyt_c_assembly"/>
</dbReference>
<feature type="transmembrane region" description="Helical" evidence="9">
    <location>
        <begin position="97"/>
        <end position="116"/>
    </location>
</feature>
<dbReference type="Proteomes" id="UP000318148">
    <property type="component" value="Unassembled WGS sequence"/>
</dbReference>
<keyword evidence="9" id="KW-0813">Transport</keyword>
<comment type="caution">
    <text evidence="11">The sequence shown here is derived from an EMBL/GenBank/DDBJ whole genome shotgun (WGS) entry which is preliminary data.</text>
</comment>
<evidence type="ECO:0000256" key="4">
    <source>
        <dbReference type="ARBA" id="ARBA00016463"/>
    </source>
</evidence>
<dbReference type="PRINTS" id="PR01386">
    <property type="entry name" value="CCMCBIOGNSIS"/>
</dbReference>
<evidence type="ECO:0000256" key="8">
    <source>
        <dbReference type="ARBA" id="ARBA00023136"/>
    </source>
</evidence>
<dbReference type="NCBIfam" id="TIGR01191">
    <property type="entry name" value="ccmC"/>
    <property type="match status" value="1"/>
</dbReference>
<dbReference type="PANTHER" id="PTHR30071">
    <property type="entry name" value="HEME EXPORTER PROTEIN C"/>
    <property type="match status" value="1"/>
</dbReference>
<name>A0A520LNL3_9GAMM</name>
<evidence type="ECO:0000259" key="10">
    <source>
        <dbReference type="Pfam" id="PF01578"/>
    </source>
</evidence>
<evidence type="ECO:0000256" key="7">
    <source>
        <dbReference type="ARBA" id="ARBA00022989"/>
    </source>
</evidence>
<protein>
    <recommendedName>
        <fullName evidence="4 9">Heme exporter protein C</fullName>
    </recommendedName>
    <alternativeName>
        <fullName evidence="9">Cytochrome c-type biogenesis protein</fullName>
    </alternativeName>
</protein>